<sequence>MKKLLALMIMVFFVSPVPIISTEKEIPFSSTHLHPLTQNSVTKATYFSNIPQNPNLYYETNTYSDANLSVFAKVLKPNDDFQITDLLLNASSIPVFLLSDGTYIEANHRYIYDDMAINQVKVDLTFWLQENFTVYKQPFVKGIATIKTDLKAFTNVHASQVAQTQKGNYYYIDDKGWISEKDLSRADNRMAKVQEVLSQKYNKDKYSIYVKQLDSQASAGINADKMMYSASIAKLATLYYVQNQLNIGQIKPDKPLRYIDQVNHFDGAYGPSGSGHIDKEADNKEYSVGSLLKAIAQHSDNVATNILGYYIANKYDHKFYLQVNAISGIDWNMESRMISSHAAANIMESIYYQKGEIISYLSQTDFDDTRISKNIQVPVAHKIGDAYDYKHDVAIVYGNSPFILSIFTDKSSYDDITNIADDVYAILK</sequence>
<proteinExistence type="predicted"/>
<keyword evidence="4" id="KW-0121">Carboxypeptidase</keyword>
<keyword evidence="4" id="KW-0378">Hydrolase</keyword>
<evidence type="ECO:0000313" key="4">
    <source>
        <dbReference type="EMBL" id="VTS12253.1"/>
    </source>
</evidence>
<reference evidence="4 5" key="1">
    <citation type="submission" date="2019-05" db="EMBL/GenBank/DDBJ databases">
        <authorList>
            <consortium name="Pathogen Informatics"/>
        </authorList>
    </citation>
    <scope>NUCLEOTIDE SEQUENCE [LARGE SCALE GENOMIC DNA]</scope>
    <source>
        <strain evidence="4 5">NCTC5386</strain>
    </source>
</reference>
<dbReference type="EMBL" id="CABEHT010000001">
    <property type="protein sequence ID" value="VTS12253.1"/>
    <property type="molecule type" value="Genomic_DNA"/>
</dbReference>
<evidence type="ECO:0000256" key="1">
    <source>
        <dbReference type="SAM" id="SignalP"/>
    </source>
</evidence>
<dbReference type="AlphaFoldDB" id="A0A4U9XGK8"/>
<dbReference type="Pfam" id="PF19087">
    <property type="entry name" value="DUF5776"/>
    <property type="match status" value="1"/>
</dbReference>
<dbReference type="PANTHER" id="PTHR35333:SF3">
    <property type="entry name" value="BETA-LACTAMASE-TYPE TRANSPEPTIDASE FOLD CONTAINING PROTEIN"/>
    <property type="match status" value="1"/>
</dbReference>
<dbReference type="InterPro" id="IPR000871">
    <property type="entry name" value="Beta-lactam_class-A"/>
</dbReference>
<dbReference type="InterPro" id="IPR045155">
    <property type="entry name" value="Beta-lactam_cat"/>
</dbReference>
<keyword evidence="4" id="KW-0645">Protease</keyword>
<dbReference type="Pfam" id="PF13354">
    <property type="entry name" value="Beta-lactamase2"/>
    <property type="match status" value="1"/>
</dbReference>
<dbReference type="InterPro" id="IPR044081">
    <property type="entry name" value="DUF5776"/>
</dbReference>
<feature type="signal peptide" evidence="1">
    <location>
        <begin position="1"/>
        <end position="20"/>
    </location>
</feature>
<dbReference type="RefSeq" id="WP_077323358.1">
    <property type="nucleotide sequence ID" value="NZ_CABEHT010000001.1"/>
</dbReference>
<protein>
    <submittedName>
        <fullName evidence="4">Serine-type D-Ala-D-Ala carboxypeptidase domain protein</fullName>
    </submittedName>
</protein>
<keyword evidence="1" id="KW-0732">Signal</keyword>
<dbReference type="SUPFAM" id="SSF56601">
    <property type="entry name" value="beta-lactamase/transpeptidase-like"/>
    <property type="match status" value="1"/>
</dbReference>
<organism evidence="4 5">
    <name type="scientific">Streptococcus pseudoporcinus</name>
    <dbReference type="NCBI Taxonomy" id="361101"/>
    <lineage>
        <taxon>Bacteria</taxon>
        <taxon>Bacillati</taxon>
        <taxon>Bacillota</taxon>
        <taxon>Bacilli</taxon>
        <taxon>Lactobacillales</taxon>
        <taxon>Streptococcaceae</taxon>
        <taxon>Streptococcus</taxon>
    </lineage>
</organism>
<feature type="chain" id="PRO_5038874952" evidence="1">
    <location>
        <begin position="21"/>
        <end position="428"/>
    </location>
</feature>
<dbReference type="GO" id="GO:0008800">
    <property type="term" value="F:beta-lactamase activity"/>
    <property type="evidence" value="ECO:0007669"/>
    <property type="project" value="InterPro"/>
</dbReference>
<dbReference type="GO" id="GO:0030655">
    <property type="term" value="P:beta-lactam antibiotic catabolic process"/>
    <property type="evidence" value="ECO:0007669"/>
    <property type="project" value="InterPro"/>
</dbReference>
<dbReference type="GO" id="GO:0046677">
    <property type="term" value="P:response to antibiotic"/>
    <property type="evidence" value="ECO:0007669"/>
    <property type="project" value="InterPro"/>
</dbReference>
<feature type="domain" description="Beta-lactamase class A catalytic" evidence="2">
    <location>
        <begin position="207"/>
        <end position="408"/>
    </location>
</feature>
<evidence type="ECO:0000259" key="2">
    <source>
        <dbReference type="Pfam" id="PF13354"/>
    </source>
</evidence>
<dbReference type="Gene3D" id="3.40.710.10">
    <property type="entry name" value="DD-peptidase/beta-lactamase superfamily"/>
    <property type="match status" value="1"/>
</dbReference>
<dbReference type="GO" id="GO:0004180">
    <property type="term" value="F:carboxypeptidase activity"/>
    <property type="evidence" value="ECO:0007669"/>
    <property type="project" value="UniProtKB-KW"/>
</dbReference>
<dbReference type="Proteomes" id="UP000394068">
    <property type="component" value="Unassembled WGS sequence"/>
</dbReference>
<evidence type="ECO:0000313" key="5">
    <source>
        <dbReference type="Proteomes" id="UP000394068"/>
    </source>
</evidence>
<dbReference type="PANTHER" id="PTHR35333">
    <property type="entry name" value="BETA-LACTAMASE"/>
    <property type="match status" value="1"/>
</dbReference>
<name>A0A4U9XGK8_9STRE</name>
<feature type="domain" description="DUF5776" evidence="3">
    <location>
        <begin position="46"/>
        <end position="111"/>
    </location>
</feature>
<gene>
    <name evidence="4" type="ORF">NCTC5386_00011</name>
</gene>
<evidence type="ECO:0000259" key="3">
    <source>
        <dbReference type="Pfam" id="PF19087"/>
    </source>
</evidence>
<accession>A0A4U9XGK8</accession>
<dbReference type="InterPro" id="IPR012338">
    <property type="entry name" value="Beta-lactam/transpept-like"/>
</dbReference>